<protein>
    <submittedName>
        <fullName evidence="1">Uncharacterized protein</fullName>
    </submittedName>
</protein>
<proteinExistence type="predicted"/>
<dbReference type="RefSeq" id="WP_194110953.1">
    <property type="nucleotide sequence ID" value="NZ_JADFFL010000003.1"/>
</dbReference>
<evidence type="ECO:0000313" key="1">
    <source>
        <dbReference type="EMBL" id="MBE9661740.1"/>
    </source>
</evidence>
<reference evidence="1" key="1">
    <citation type="submission" date="2020-10" db="EMBL/GenBank/DDBJ databases">
        <title>Mucilaginibacter mali sp. nov., isolated from rhizosphere soil of apple orchard.</title>
        <authorList>
            <person name="Lee J.-S."/>
            <person name="Kim H.S."/>
            <person name="Kim J.-S."/>
        </authorList>
    </citation>
    <scope>NUCLEOTIDE SEQUENCE</scope>
    <source>
        <strain evidence="1">KCTC 22746</strain>
    </source>
</reference>
<organism evidence="1 2">
    <name type="scientific">Mucilaginibacter myungsuensis</name>
    <dbReference type="NCBI Taxonomy" id="649104"/>
    <lineage>
        <taxon>Bacteria</taxon>
        <taxon>Pseudomonadati</taxon>
        <taxon>Bacteroidota</taxon>
        <taxon>Sphingobacteriia</taxon>
        <taxon>Sphingobacteriales</taxon>
        <taxon>Sphingobacteriaceae</taxon>
        <taxon>Mucilaginibacter</taxon>
    </lineage>
</organism>
<dbReference type="AlphaFoldDB" id="A0A929L058"/>
<comment type="caution">
    <text evidence="1">The sequence shown here is derived from an EMBL/GenBank/DDBJ whole genome shotgun (WGS) entry which is preliminary data.</text>
</comment>
<accession>A0A929L058</accession>
<sequence length="122" mass="14190">MDQTVLSRYQIEFQNTTFHISGFPKKIRKSLVTNNWVLTEFIDFWHRISDIDDYLIPELVNDNDAGSETIAILINDEIAYFYNTLKEDISEPDYMMPLNDLIEVVNSWKAFLAEPPLNGSLV</sequence>
<dbReference type="EMBL" id="JADFFL010000003">
    <property type="protein sequence ID" value="MBE9661740.1"/>
    <property type="molecule type" value="Genomic_DNA"/>
</dbReference>
<evidence type="ECO:0000313" key="2">
    <source>
        <dbReference type="Proteomes" id="UP000622475"/>
    </source>
</evidence>
<gene>
    <name evidence="1" type="ORF">IRJ16_07565</name>
</gene>
<keyword evidence="2" id="KW-1185">Reference proteome</keyword>
<dbReference type="Proteomes" id="UP000622475">
    <property type="component" value="Unassembled WGS sequence"/>
</dbReference>
<name>A0A929L058_9SPHI</name>